<dbReference type="InterPro" id="IPR021151">
    <property type="entry name" value="GINS_A"/>
</dbReference>
<protein>
    <recommendedName>
        <fullName evidence="4 7">DNA replication complex GINS protein PSF1</fullName>
    </recommendedName>
</protein>
<keyword evidence="5 7" id="KW-0235">DNA replication</keyword>
<dbReference type="GO" id="GO:1902983">
    <property type="term" value="P:DNA strand elongation involved in mitotic DNA replication"/>
    <property type="evidence" value="ECO:0007669"/>
    <property type="project" value="EnsemblFungi"/>
</dbReference>
<sequence>MYGDIANKLVQEAKRTKSLDTLPLFKDDYVKDIIRETVDLQQEAEILAAQQDDIDIESNRVKNCQLFITHLCMRRNKRCLLAYQKLRASKLDQLAWEDCDPSRNLFDNLSHHEQEYFRKYSEIIADYKGPLTDVDLSGSLEPPSDIFIDV</sequence>
<gene>
    <name evidence="9" type="ORF">PACTADRAFT_49671</name>
</gene>
<dbReference type="GO" id="GO:1902975">
    <property type="term" value="P:mitotic DNA replication initiation"/>
    <property type="evidence" value="ECO:0007669"/>
    <property type="project" value="EnsemblFungi"/>
</dbReference>
<dbReference type="Gene3D" id="1.20.58.1030">
    <property type="match status" value="1"/>
</dbReference>
<proteinExistence type="inferred from homology"/>
<dbReference type="EMBL" id="KV454013">
    <property type="protein sequence ID" value="ODV96311.1"/>
    <property type="molecule type" value="Genomic_DNA"/>
</dbReference>
<dbReference type="GO" id="GO:0071162">
    <property type="term" value="C:CMG complex"/>
    <property type="evidence" value="ECO:0007669"/>
    <property type="project" value="EnsemblFungi"/>
</dbReference>
<dbReference type="PANTHER" id="PTHR12914">
    <property type="entry name" value="PARTNER OF SLD5"/>
    <property type="match status" value="1"/>
</dbReference>
<evidence type="ECO:0000256" key="6">
    <source>
        <dbReference type="ARBA" id="ARBA00023242"/>
    </source>
</evidence>
<reference evidence="10" key="1">
    <citation type="submission" date="2016-05" db="EMBL/GenBank/DDBJ databases">
        <title>Comparative genomics of biotechnologically important yeasts.</title>
        <authorList>
            <consortium name="DOE Joint Genome Institute"/>
            <person name="Riley R."/>
            <person name="Haridas S."/>
            <person name="Wolfe K.H."/>
            <person name="Lopes M.R."/>
            <person name="Hittinger C.T."/>
            <person name="Goker M."/>
            <person name="Salamov A."/>
            <person name="Wisecaver J."/>
            <person name="Long T.M."/>
            <person name="Aerts A.L."/>
            <person name="Barry K."/>
            <person name="Choi C."/>
            <person name="Clum A."/>
            <person name="Coughlan A.Y."/>
            <person name="Deshpande S."/>
            <person name="Douglass A.P."/>
            <person name="Hanson S.J."/>
            <person name="Klenk H.-P."/>
            <person name="Labutti K."/>
            <person name="Lapidus A."/>
            <person name="Lindquist E."/>
            <person name="Lipzen A."/>
            <person name="Meier-Kolthoff J.P."/>
            <person name="Ohm R.A."/>
            <person name="Otillar R.P."/>
            <person name="Pangilinan J."/>
            <person name="Peng Y."/>
            <person name="Rokas A."/>
            <person name="Rosa C.A."/>
            <person name="Scheuner C."/>
            <person name="Sibirny A.A."/>
            <person name="Slot J.C."/>
            <person name="Stielow J.B."/>
            <person name="Sun H."/>
            <person name="Kurtzman C.P."/>
            <person name="Blackwell M."/>
            <person name="Grigoriev I.V."/>
            <person name="Jeffries T.W."/>
        </authorList>
    </citation>
    <scope>NUCLEOTIDE SEQUENCE [LARGE SCALE GENOMIC DNA]</scope>
    <source>
        <strain evidence="10">NRRL Y-2460</strain>
    </source>
</reference>
<dbReference type="Pfam" id="PF05916">
    <property type="entry name" value="Sld5"/>
    <property type="match status" value="1"/>
</dbReference>
<evidence type="ECO:0000313" key="9">
    <source>
        <dbReference type="EMBL" id="ODV96311.1"/>
    </source>
</evidence>
<dbReference type="SUPFAM" id="SSF158573">
    <property type="entry name" value="GINS helical bundle-like"/>
    <property type="match status" value="1"/>
</dbReference>
<comment type="subunit">
    <text evidence="3">Component of the GINS complex which is a heterotetramer of SLD5, PSF1, PSF2 and PSF3.</text>
</comment>
<dbReference type="CDD" id="cd11710">
    <property type="entry name" value="GINS_A_psf1"/>
    <property type="match status" value="1"/>
</dbReference>
<feature type="non-terminal residue" evidence="9">
    <location>
        <position position="150"/>
    </location>
</feature>
<dbReference type="GO" id="GO:0043596">
    <property type="term" value="C:nuclear replication fork"/>
    <property type="evidence" value="ECO:0007669"/>
    <property type="project" value="EnsemblFungi"/>
</dbReference>
<organism evidence="9 10">
    <name type="scientific">Pachysolen tannophilus NRRL Y-2460</name>
    <dbReference type="NCBI Taxonomy" id="669874"/>
    <lineage>
        <taxon>Eukaryota</taxon>
        <taxon>Fungi</taxon>
        <taxon>Dikarya</taxon>
        <taxon>Ascomycota</taxon>
        <taxon>Saccharomycotina</taxon>
        <taxon>Pichiomycetes</taxon>
        <taxon>Pachysolenaceae</taxon>
        <taxon>Pachysolen</taxon>
    </lineage>
</organism>
<dbReference type="GO" id="GO:0000811">
    <property type="term" value="C:GINS complex"/>
    <property type="evidence" value="ECO:0007669"/>
    <property type="project" value="UniProtKB-UniRule"/>
</dbReference>
<evidence type="ECO:0000256" key="1">
    <source>
        <dbReference type="ARBA" id="ARBA00004123"/>
    </source>
</evidence>
<evidence type="ECO:0000256" key="3">
    <source>
        <dbReference type="ARBA" id="ARBA00011352"/>
    </source>
</evidence>
<dbReference type="InterPro" id="IPR005339">
    <property type="entry name" value="GINS_Psf1"/>
</dbReference>
<evidence type="ECO:0000256" key="7">
    <source>
        <dbReference type="RuleBase" id="RU368085"/>
    </source>
</evidence>
<dbReference type="Proteomes" id="UP000094236">
    <property type="component" value="Unassembled WGS sequence"/>
</dbReference>
<evidence type="ECO:0000256" key="2">
    <source>
        <dbReference type="ARBA" id="ARBA00006677"/>
    </source>
</evidence>
<accession>A0A1E4TX58</accession>
<comment type="similarity">
    <text evidence="2 7">Belongs to the GINS1/PSF1 family.</text>
</comment>
<dbReference type="InterPro" id="IPR036224">
    <property type="entry name" value="GINS_bundle-like_dom_sf"/>
</dbReference>
<evidence type="ECO:0000259" key="8">
    <source>
        <dbReference type="Pfam" id="PF05916"/>
    </source>
</evidence>
<comment type="function">
    <text evidence="7">Required for correct functioning of the GINS complex, a complex that plays an essential role in the initiation of DNA replication, and progression of DNA replication forks. GINS complex seems to bind preferentially to single-stranded DNA.</text>
</comment>
<feature type="domain" description="GINS subunit" evidence="8">
    <location>
        <begin position="59"/>
        <end position="129"/>
    </location>
</feature>
<evidence type="ECO:0000256" key="5">
    <source>
        <dbReference type="ARBA" id="ARBA00022705"/>
    </source>
</evidence>
<evidence type="ECO:0000256" key="4">
    <source>
        <dbReference type="ARBA" id="ARBA00015143"/>
    </source>
</evidence>
<dbReference type="STRING" id="669874.A0A1E4TX58"/>
<name>A0A1E4TX58_PACTA</name>
<keyword evidence="6 7" id="KW-0539">Nucleus</keyword>
<keyword evidence="10" id="KW-1185">Reference proteome</keyword>
<comment type="subcellular location">
    <subcellularLocation>
        <location evidence="1 7">Nucleus</location>
    </subcellularLocation>
</comment>
<evidence type="ECO:0000313" key="10">
    <source>
        <dbReference type="Proteomes" id="UP000094236"/>
    </source>
</evidence>
<dbReference type="AlphaFoldDB" id="A0A1E4TX58"/>
<dbReference type="PANTHER" id="PTHR12914:SF2">
    <property type="entry name" value="DNA REPLICATION COMPLEX GINS PROTEIN PSF1"/>
    <property type="match status" value="1"/>
</dbReference>
<dbReference type="GO" id="GO:0000727">
    <property type="term" value="P:double-strand break repair via break-induced replication"/>
    <property type="evidence" value="ECO:0007669"/>
    <property type="project" value="EnsemblFungi"/>
</dbReference>
<dbReference type="OrthoDB" id="10252587at2759"/>